<keyword evidence="11" id="KW-1185">Reference proteome</keyword>
<dbReference type="SUPFAM" id="SSF100950">
    <property type="entry name" value="NagB/RpiA/CoA transferase-like"/>
    <property type="match status" value="1"/>
</dbReference>
<evidence type="ECO:0000313" key="10">
    <source>
        <dbReference type="EMBL" id="GMT28121.1"/>
    </source>
</evidence>
<evidence type="ECO:0000256" key="8">
    <source>
        <dbReference type="ARBA" id="ARBA00046432"/>
    </source>
</evidence>
<name>A0AAV5W8G7_9BILA</name>
<accession>A0AAV5W8G7</accession>
<dbReference type="InterPro" id="IPR042529">
    <property type="entry name" value="IF_2B-like_C"/>
</dbReference>
<evidence type="ECO:0000256" key="3">
    <source>
        <dbReference type="ARBA" id="ARBA00022490"/>
    </source>
</evidence>
<organism evidence="10 11">
    <name type="scientific">Pristionchus fissidentatus</name>
    <dbReference type="NCBI Taxonomy" id="1538716"/>
    <lineage>
        <taxon>Eukaryota</taxon>
        <taxon>Metazoa</taxon>
        <taxon>Ecdysozoa</taxon>
        <taxon>Nematoda</taxon>
        <taxon>Chromadorea</taxon>
        <taxon>Rhabditida</taxon>
        <taxon>Rhabditina</taxon>
        <taxon>Diplogasteromorpha</taxon>
        <taxon>Diplogasteroidea</taxon>
        <taxon>Neodiplogasteridae</taxon>
        <taxon>Pristionchus</taxon>
    </lineage>
</organism>
<protein>
    <recommendedName>
        <fullName evidence="6">Translation initiation factor eIF2B subunit beta</fullName>
    </recommendedName>
    <alternativeName>
        <fullName evidence="7">eIF2B GDP-GTP exchange factor subunit beta</fullName>
    </alternativeName>
</protein>
<dbReference type="PANTHER" id="PTHR45859:SF1">
    <property type="entry name" value="TRANSLATION INITIATION FACTOR EIF-2B SUBUNIT BETA"/>
    <property type="match status" value="1"/>
</dbReference>
<dbReference type="InterPro" id="IPR000649">
    <property type="entry name" value="IF-2B-related"/>
</dbReference>
<dbReference type="GO" id="GO:0005085">
    <property type="term" value="F:guanyl-nucleotide exchange factor activity"/>
    <property type="evidence" value="ECO:0007669"/>
    <property type="project" value="TreeGrafter"/>
</dbReference>
<evidence type="ECO:0000256" key="9">
    <source>
        <dbReference type="RuleBase" id="RU003814"/>
    </source>
</evidence>
<comment type="similarity">
    <text evidence="2 9">Belongs to the eIF-2B alpha/beta/delta subunits family.</text>
</comment>
<dbReference type="PANTHER" id="PTHR45859">
    <property type="entry name" value="TRANSLATION INITIATION FACTOR EIF-2B SUBUNIT BETA"/>
    <property type="match status" value="1"/>
</dbReference>
<evidence type="ECO:0000256" key="4">
    <source>
        <dbReference type="ARBA" id="ARBA00022540"/>
    </source>
</evidence>
<keyword evidence="4" id="KW-0396">Initiation factor</keyword>
<dbReference type="InterPro" id="IPR051855">
    <property type="entry name" value="eIF2B_beta_subunit"/>
</dbReference>
<sequence length="349" mass="38447">MAQADAPLVLDFDELRSSFVHNLAKSHQRENSLKIAQATISFIRKIVAQEKYENIEELLSVLRDHLRFVISLAPTELVVRNVFLIAMKLAREENTRVLHGVDKEVGNPYDSLNTLWKAEDGSVNATAAGKKMRRGLIAAVKEIMSELETSRESIVSRVADVLQLYDTVLTYGVNSSPTLRLFLENARRTIRLRQVLSVSSSLDDCSCPDFASSISLRDVAGSMQDVTKVLLPCSVVFPDGSALMPSGSLSIAHSAARHAVPVYALAAFYKISPYFSADAAAAVNAQLSVALPIHLSESLRHRVILSPVFDVVPAHLLSLYISNSGAVLPSHMYRLISDYYHPEDQTEEL</sequence>
<dbReference type="AlphaFoldDB" id="A0AAV5W8G7"/>
<evidence type="ECO:0000256" key="2">
    <source>
        <dbReference type="ARBA" id="ARBA00007251"/>
    </source>
</evidence>
<dbReference type="Pfam" id="PF01008">
    <property type="entry name" value="IF-2B"/>
    <property type="match status" value="2"/>
</dbReference>
<proteinExistence type="inferred from homology"/>
<dbReference type="GO" id="GO:0005829">
    <property type="term" value="C:cytosol"/>
    <property type="evidence" value="ECO:0007669"/>
    <property type="project" value="UniProtKB-SubCell"/>
</dbReference>
<dbReference type="InterPro" id="IPR037171">
    <property type="entry name" value="NagB/RpiA_transferase-like"/>
</dbReference>
<dbReference type="Gene3D" id="3.40.50.10470">
    <property type="entry name" value="Translation initiation factor eif-2b, domain 2"/>
    <property type="match status" value="1"/>
</dbReference>
<keyword evidence="3" id="KW-0963">Cytoplasm</keyword>
<evidence type="ECO:0000256" key="7">
    <source>
        <dbReference type="ARBA" id="ARBA00044228"/>
    </source>
</evidence>
<dbReference type="EMBL" id="BTSY01000005">
    <property type="protein sequence ID" value="GMT28121.1"/>
    <property type="molecule type" value="Genomic_DNA"/>
</dbReference>
<evidence type="ECO:0000256" key="1">
    <source>
        <dbReference type="ARBA" id="ARBA00004514"/>
    </source>
</evidence>
<dbReference type="GO" id="GO:0005851">
    <property type="term" value="C:eukaryotic translation initiation factor 2B complex"/>
    <property type="evidence" value="ECO:0007669"/>
    <property type="project" value="TreeGrafter"/>
</dbReference>
<comment type="caution">
    <text evidence="10">The sequence shown here is derived from an EMBL/GenBank/DDBJ whole genome shotgun (WGS) entry which is preliminary data.</text>
</comment>
<evidence type="ECO:0000256" key="6">
    <source>
        <dbReference type="ARBA" id="ARBA00044122"/>
    </source>
</evidence>
<dbReference type="Proteomes" id="UP001432322">
    <property type="component" value="Unassembled WGS sequence"/>
</dbReference>
<keyword evidence="5" id="KW-0648">Protein biosynthesis</keyword>
<reference evidence="10" key="1">
    <citation type="submission" date="2023-10" db="EMBL/GenBank/DDBJ databases">
        <title>Genome assembly of Pristionchus species.</title>
        <authorList>
            <person name="Yoshida K."/>
            <person name="Sommer R.J."/>
        </authorList>
    </citation>
    <scope>NUCLEOTIDE SEQUENCE</scope>
    <source>
        <strain evidence="10">RS5133</strain>
    </source>
</reference>
<evidence type="ECO:0000256" key="5">
    <source>
        <dbReference type="ARBA" id="ARBA00022917"/>
    </source>
</evidence>
<gene>
    <name evidence="10" type="ORF">PFISCL1PPCAC_19418</name>
</gene>
<dbReference type="GO" id="GO:0003743">
    <property type="term" value="F:translation initiation factor activity"/>
    <property type="evidence" value="ECO:0007669"/>
    <property type="project" value="UniProtKB-KW"/>
</dbReference>
<comment type="subcellular location">
    <subcellularLocation>
        <location evidence="1">Cytoplasm</location>
        <location evidence="1">Cytosol</location>
    </subcellularLocation>
</comment>
<evidence type="ECO:0000313" key="11">
    <source>
        <dbReference type="Proteomes" id="UP001432322"/>
    </source>
</evidence>
<comment type="subunit">
    <text evidence="8">Component of the translation initiation factor 2B (eIF2B) complex which is a heterodecamer of two sets of five different subunits: alpha, beta, gamma, delta and epsilon. Subunits alpha, beta and delta comprise a regulatory subcomplex and subunits epsilon and gamma comprise a catalytic subcomplex. Within the complex, the hexameric regulatory complex resides at the center, with the two heterodimeric catalytic subcomplexes bound on opposite sides.</text>
</comment>